<gene>
    <name evidence="13" type="ORF">HNQ60_002695</name>
</gene>
<keyword evidence="13" id="KW-0675">Receptor</keyword>
<dbReference type="InterPro" id="IPR037066">
    <property type="entry name" value="Plug_dom_sf"/>
</dbReference>
<dbReference type="InterPro" id="IPR039426">
    <property type="entry name" value="TonB-dep_rcpt-like"/>
</dbReference>
<feature type="domain" description="TonB-dependent receptor plug" evidence="12">
    <location>
        <begin position="67"/>
        <end position="181"/>
    </location>
</feature>
<dbReference type="PROSITE" id="PS52016">
    <property type="entry name" value="TONB_DEPENDENT_REC_3"/>
    <property type="match status" value="1"/>
</dbReference>
<evidence type="ECO:0000256" key="7">
    <source>
        <dbReference type="ARBA" id="ARBA00023237"/>
    </source>
</evidence>
<keyword evidence="4 8" id="KW-0812">Transmembrane</keyword>
<feature type="chain" id="PRO_5032321362" evidence="10">
    <location>
        <begin position="37"/>
        <end position="908"/>
    </location>
</feature>
<accession>A0A841HMI4</accession>
<name>A0A841HMI4_9GAMM</name>
<keyword evidence="6 8" id="KW-0472">Membrane</keyword>
<evidence type="ECO:0000256" key="8">
    <source>
        <dbReference type="PROSITE-ProRule" id="PRU01360"/>
    </source>
</evidence>
<evidence type="ECO:0000256" key="4">
    <source>
        <dbReference type="ARBA" id="ARBA00022692"/>
    </source>
</evidence>
<dbReference type="RefSeq" id="WP_184332540.1">
    <property type="nucleotide sequence ID" value="NZ_JACHHZ010000003.1"/>
</dbReference>
<feature type="domain" description="TonB-dependent receptor-like beta-barrel" evidence="11">
    <location>
        <begin position="387"/>
        <end position="867"/>
    </location>
</feature>
<evidence type="ECO:0000256" key="3">
    <source>
        <dbReference type="ARBA" id="ARBA00022452"/>
    </source>
</evidence>
<evidence type="ECO:0000256" key="2">
    <source>
        <dbReference type="ARBA" id="ARBA00022448"/>
    </source>
</evidence>
<dbReference type="InterPro" id="IPR000531">
    <property type="entry name" value="Beta-barrel_TonB"/>
</dbReference>
<evidence type="ECO:0000256" key="1">
    <source>
        <dbReference type="ARBA" id="ARBA00004571"/>
    </source>
</evidence>
<dbReference type="Gene3D" id="2.170.130.10">
    <property type="entry name" value="TonB-dependent receptor, plug domain"/>
    <property type="match status" value="1"/>
</dbReference>
<keyword evidence="2 8" id="KW-0813">Transport</keyword>
<keyword evidence="10" id="KW-0732">Signal</keyword>
<evidence type="ECO:0000256" key="9">
    <source>
        <dbReference type="RuleBase" id="RU003357"/>
    </source>
</evidence>
<organism evidence="13 14">
    <name type="scientific">Povalibacter uvarum</name>
    <dbReference type="NCBI Taxonomy" id="732238"/>
    <lineage>
        <taxon>Bacteria</taxon>
        <taxon>Pseudomonadati</taxon>
        <taxon>Pseudomonadota</taxon>
        <taxon>Gammaproteobacteria</taxon>
        <taxon>Steroidobacterales</taxon>
        <taxon>Steroidobacteraceae</taxon>
        <taxon>Povalibacter</taxon>
    </lineage>
</organism>
<evidence type="ECO:0000256" key="5">
    <source>
        <dbReference type="ARBA" id="ARBA00023077"/>
    </source>
</evidence>
<comment type="caution">
    <text evidence="13">The sequence shown here is derived from an EMBL/GenBank/DDBJ whole genome shotgun (WGS) entry which is preliminary data.</text>
</comment>
<dbReference type="Pfam" id="PF07715">
    <property type="entry name" value="Plug"/>
    <property type="match status" value="1"/>
</dbReference>
<protein>
    <submittedName>
        <fullName evidence="13">Iron complex outermembrane receptor protein</fullName>
    </submittedName>
</protein>
<dbReference type="InterPro" id="IPR036942">
    <property type="entry name" value="Beta-barrel_TonB_sf"/>
</dbReference>
<feature type="signal peptide" evidence="10">
    <location>
        <begin position="1"/>
        <end position="36"/>
    </location>
</feature>
<proteinExistence type="inferred from homology"/>
<dbReference type="EMBL" id="JACHHZ010000003">
    <property type="protein sequence ID" value="MBB6093814.1"/>
    <property type="molecule type" value="Genomic_DNA"/>
</dbReference>
<dbReference type="Proteomes" id="UP000588068">
    <property type="component" value="Unassembled WGS sequence"/>
</dbReference>
<dbReference type="GO" id="GO:0009279">
    <property type="term" value="C:cell outer membrane"/>
    <property type="evidence" value="ECO:0007669"/>
    <property type="project" value="UniProtKB-SubCell"/>
</dbReference>
<evidence type="ECO:0000256" key="6">
    <source>
        <dbReference type="ARBA" id="ARBA00023136"/>
    </source>
</evidence>
<dbReference type="Pfam" id="PF00593">
    <property type="entry name" value="TonB_dep_Rec_b-barrel"/>
    <property type="match status" value="1"/>
</dbReference>
<sequence length="908" mass="96035">MKSHRLRNHARFVRTGAGSCSATLLGVLLAGQSANAQEAATPAAGASELTEIVVTGSRIRGTAPVGSAVVAVGRAEIDTAAVVNTTQLIQEVPQVFNLGISENSRGQSGGNSNITLGSTINLRGLGPFATLTLIDGHRGVPQGTSGLAVDPSTIPMLALERVEIVADGASAIYGSDAVAGVANLILRRNFEGFEIRGRYGVADEADENQVGMIYGHTWSSGQVTIAAEHQFRSSLNGEDRDFFRADLRDEGGRDYRSRLCQPGNIVVGSGATAASYAIPAGGVTAGNAAALVPGTFNLCDPNTSQDLLPQQERNGFSLTFDQDITENWSLHANAFGTKREFENLVAFQTGTLSVPTTNAFFVAPPGATLGLCPASAGVPAGTRCETVQYSFRNDSPKRLNTGFSESAQATVGTTIGLPAEWQLSIDYTYGHNEDEANNPLISQPRLAAALASSNASTALNPFGGANSAAVIDDIFSNFQLAQGTTNMHVMEAAVGGRIFDLPGGAVRVAAGYEGQRYNYATGVNSVFRHFERDVDSGYLEVLLPIVGSGNAVTGIRSLTLNVAGRYDDYSDVGDTTNPKYGLDWKPIDSLTFRASYGESFRAPGIAQIYGNTNRLFVQNYADPTLGGALRIGATLSGGNTNLQPETSAATTFGVEYEPDFFPGFKGALTYFDIDYDGQVVQFLSDLTILNREADFAGTGIIVRNPDPAFIANLATTLGVTGVLPPVVTLFVDGRSFNLGSSTMQGFDAQLSYAWQTDSIGDFNAAVNGSYLTKYEYAIAPSAQPQDLLDVIYNPLRFKARGSLNWHIGGLNSQITVSHIGAYTNNLSPVKRNVDSFTSLDLYVGYSFADMFGGTWLEDLTVALDVTNALDEEPPFVDVAQSPNGGGGFDPTLVNPLGRVIGFSVSARF</sequence>
<evidence type="ECO:0000313" key="13">
    <source>
        <dbReference type="EMBL" id="MBB6093814.1"/>
    </source>
</evidence>
<reference evidence="13 14" key="1">
    <citation type="submission" date="2020-08" db="EMBL/GenBank/DDBJ databases">
        <title>Genomic Encyclopedia of Type Strains, Phase IV (KMG-IV): sequencing the most valuable type-strain genomes for metagenomic binning, comparative biology and taxonomic classification.</title>
        <authorList>
            <person name="Goeker M."/>
        </authorList>
    </citation>
    <scope>NUCLEOTIDE SEQUENCE [LARGE SCALE GENOMIC DNA]</scope>
    <source>
        <strain evidence="13 14">DSM 26723</strain>
    </source>
</reference>
<dbReference type="Gene3D" id="2.40.170.20">
    <property type="entry name" value="TonB-dependent receptor, beta-barrel domain"/>
    <property type="match status" value="1"/>
</dbReference>
<dbReference type="PANTHER" id="PTHR47234">
    <property type="match status" value="1"/>
</dbReference>
<keyword evidence="5 9" id="KW-0798">TonB box</keyword>
<evidence type="ECO:0000256" key="10">
    <source>
        <dbReference type="SAM" id="SignalP"/>
    </source>
</evidence>
<keyword evidence="7 8" id="KW-0998">Cell outer membrane</keyword>
<dbReference type="SUPFAM" id="SSF56935">
    <property type="entry name" value="Porins"/>
    <property type="match status" value="1"/>
</dbReference>
<keyword evidence="14" id="KW-1185">Reference proteome</keyword>
<dbReference type="PANTHER" id="PTHR47234:SF2">
    <property type="entry name" value="TONB-DEPENDENT RECEPTOR"/>
    <property type="match status" value="1"/>
</dbReference>
<evidence type="ECO:0000259" key="11">
    <source>
        <dbReference type="Pfam" id="PF00593"/>
    </source>
</evidence>
<comment type="similarity">
    <text evidence="8 9">Belongs to the TonB-dependent receptor family.</text>
</comment>
<keyword evidence="3 8" id="KW-1134">Transmembrane beta strand</keyword>
<comment type="subcellular location">
    <subcellularLocation>
        <location evidence="1 8">Cell outer membrane</location>
        <topology evidence="1 8">Multi-pass membrane protein</topology>
    </subcellularLocation>
</comment>
<evidence type="ECO:0000313" key="14">
    <source>
        <dbReference type="Proteomes" id="UP000588068"/>
    </source>
</evidence>
<evidence type="ECO:0000259" key="12">
    <source>
        <dbReference type="Pfam" id="PF07715"/>
    </source>
</evidence>
<dbReference type="InterPro" id="IPR012910">
    <property type="entry name" value="Plug_dom"/>
</dbReference>
<dbReference type="AlphaFoldDB" id="A0A841HMI4"/>